<dbReference type="PANTHER" id="PTHR47563:SF1">
    <property type="entry name" value="PROTEIN FMP25, MITOCHONDRIAL"/>
    <property type="match status" value="1"/>
</dbReference>
<dbReference type="PANTHER" id="PTHR47563">
    <property type="entry name" value="PROTEIN FMP25, MITOCHONDRIAL"/>
    <property type="match status" value="1"/>
</dbReference>
<dbReference type="Proteomes" id="UP001338582">
    <property type="component" value="Chromosome 1"/>
</dbReference>
<dbReference type="GO" id="GO:0034551">
    <property type="term" value="P:mitochondrial respiratory chain complex III assembly"/>
    <property type="evidence" value="ECO:0007669"/>
    <property type="project" value="TreeGrafter"/>
</dbReference>
<dbReference type="Pfam" id="PF13540">
    <property type="entry name" value="RCC1_2"/>
    <property type="match status" value="2"/>
</dbReference>
<dbReference type="PROSITE" id="PS50012">
    <property type="entry name" value="RCC1_3"/>
    <property type="match status" value="1"/>
</dbReference>
<evidence type="ECO:0000256" key="2">
    <source>
        <dbReference type="SAM" id="Phobius"/>
    </source>
</evidence>
<dbReference type="GO" id="GO:0005743">
    <property type="term" value="C:mitochondrial inner membrane"/>
    <property type="evidence" value="ECO:0007669"/>
    <property type="project" value="TreeGrafter"/>
</dbReference>
<evidence type="ECO:0000256" key="1">
    <source>
        <dbReference type="PROSITE-ProRule" id="PRU00235"/>
    </source>
</evidence>
<evidence type="ECO:0008006" key="5">
    <source>
        <dbReference type="Google" id="ProtNLM"/>
    </source>
</evidence>
<keyword evidence="2" id="KW-0812">Transmembrane</keyword>
<keyword evidence="4" id="KW-1185">Reference proteome</keyword>
<name>A0AAX4H694_9ASCO</name>
<dbReference type="GeneID" id="88172065"/>
<organism evidence="3 4">
    <name type="scientific">Australozyma saopauloensis</name>
    <dbReference type="NCBI Taxonomy" id="291208"/>
    <lineage>
        <taxon>Eukaryota</taxon>
        <taxon>Fungi</taxon>
        <taxon>Dikarya</taxon>
        <taxon>Ascomycota</taxon>
        <taxon>Saccharomycotina</taxon>
        <taxon>Pichiomycetes</taxon>
        <taxon>Metschnikowiaceae</taxon>
        <taxon>Australozyma</taxon>
    </lineage>
</organism>
<keyword evidence="2" id="KW-1133">Transmembrane helix</keyword>
<gene>
    <name evidence="3" type="ORF">PUMCH_000997</name>
</gene>
<evidence type="ECO:0000313" key="3">
    <source>
        <dbReference type="EMBL" id="WPK23751.1"/>
    </source>
</evidence>
<dbReference type="InterPro" id="IPR000408">
    <property type="entry name" value="Reg_chr_condens"/>
</dbReference>
<dbReference type="InterPro" id="IPR053245">
    <property type="entry name" value="MitoProcess-Associated"/>
</dbReference>
<feature type="repeat" description="RCC1" evidence="1">
    <location>
        <begin position="483"/>
        <end position="548"/>
    </location>
</feature>
<protein>
    <recommendedName>
        <fullName evidence="5">Protein FMP25, mitochondrial</fullName>
    </recommendedName>
</protein>
<proteinExistence type="predicted"/>
<dbReference type="RefSeq" id="XP_062876137.1">
    <property type="nucleotide sequence ID" value="XM_063020067.1"/>
</dbReference>
<feature type="transmembrane region" description="Helical" evidence="2">
    <location>
        <begin position="107"/>
        <end position="125"/>
    </location>
</feature>
<dbReference type="KEGG" id="asau:88172065"/>
<dbReference type="InterPro" id="IPR009091">
    <property type="entry name" value="RCC1/BLIP-II"/>
</dbReference>
<keyword evidence="2" id="KW-0472">Membrane</keyword>
<accession>A0AAX4H694</accession>
<sequence length="638" mass="71778">MLSRVVRHRPNLGVRVCYRFYSDKHQNIEEFKKHQTEYNFGQTLQRKPGGFGDIDSSEQSLRNDPSLAKLRYNSPEYKEQLHKLELESRGDQQRQRAYYEFMERMKAIGAGALALVGIMTTYQVVMNYKYIKAYFNAKWYHNWDDSFVKDLKDPKGNTKSLENLTEKLFSQIDDQFIDALKPSETTPGIYLFGAITKSKLPSRIPGFDSKYYQDVLVRNDLVVAVDEAGHVYQYTPDMKQPEKINTPTRISRVYSSGDTLYYLSHNQKDLYHGHLAPESKAKGWFHLSLGSSISKVSFEDLERGEKIGKIVAGENHLLVLTSKGRLFEVNTATSPNNKGQYGLPNFIPSNTNATIPINSAYELKNLNYEIVGSGDKKSVQQRVFNDIGAGSFHNIASDTKNNVWSWGDNAFSQCGIEAATIGDFQAVPRLVFSASDLRKLIKFSLPDQLANGSIQVNKVACQKETTLIKVTFNHDADRTKDQSLILAFGNGLKGQLGLSRYLHKIGQPHVIKSLVGMKEYNTVAKTSVNIGVKDIVCGGNHSFVLLDNEGESKDVLVFGDNLDGQFGNGKCVKSSKPLYIPKLLEPADFEGSKTELVKKFNDQDRNRLQLLESTINGQRIEQGFAAGEDSSAIFYKKR</sequence>
<dbReference type="EMBL" id="CP138894">
    <property type="protein sequence ID" value="WPK23751.1"/>
    <property type="molecule type" value="Genomic_DNA"/>
</dbReference>
<dbReference type="AlphaFoldDB" id="A0AAX4H694"/>
<dbReference type="SUPFAM" id="SSF50985">
    <property type="entry name" value="RCC1/BLIP-II"/>
    <property type="match status" value="1"/>
</dbReference>
<reference evidence="3 4" key="1">
    <citation type="submission" date="2023-10" db="EMBL/GenBank/DDBJ databases">
        <title>Draft Genome Sequence of Candida saopaulonensis from a very Premature Infant with Sepsis.</title>
        <authorList>
            <person name="Ning Y."/>
            <person name="Dai R."/>
            <person name="Xiao M."/>
            <person name="Xu Y."/>
            <person name="Yan Q."/>
            <person name="Zhang L."/>
        </authorList>
    </citation>
    <scope>NUCLEOTIDE SEQUENCE [LARGE SCALE GENOMIC DNA]</scope>
    <source>
        <strain evidence="3 4">19XY460</strain>
    </source>
</reference>
<dbReference type="Gene3D" id="2.130.10.30">
    <property type="entry name" value="Regulator of chromosome condensation 1/beta-lactamase-inhibitor protein II"/>
    <property type="match status" value="1"/>
</dbReference>
<evidence type="ECO:0000313" key="4">
    <source>
        <dbReference type="Proteomes" id="UP001338582"/>
    </source>
</evidence>